<dbReference type="KEGG" id="hbs:IPV69_03650"/>
<dbReference type="InterPro" id="IPR012338">
    <property type="entry name" value="Beta-lactam/transpept-like"/>
</dbReference>
<dbReference type="RefSeq" id="WP_206293558.1">
    <property type="nucleotide sequence ID" value="NZ_CP063458.1"/>
</dbReference>
<dbReference type="Proteomes" id="UP000593765">
    <property type="component" value="Chromosome"/>
</dbReference>
<feature type="domain" description="Beta-lactamase-related" evidence="1">
    <location>
        <begin position="17"/>
        <end position="364"/>
    </location>
</feature>
<dbReference type="Gene3D" id="3.40.710.10">
    <property type="entry name" value="DD-peptidase/beta-lactamase superfamily"/>
    <property type="match status" value="1"/>
</dbReference>
<accession>A0A7M2WZ38</accession>
<dbReference type="PANTHER" id="PTHR43283:SF3">
    <property type="entry name" value="BETA-LACTAMASE FAMILY PROTEIN (AFU_ORTHOLOGUE AFUA_5G07500)"/>
    <property type="match status" value="1"/>
</dbReference>
<evidence type="ECO:0000259" key="1">
    <source>
        <dbReference type="Pfam" id="PF00144"/>
    </source>
</evidence>
<proteinExistence type="predicted"/>
<reference evidence="2 3" key="1">
    <citation type="submission" date="2020-10" db="EMBL/GenBank/DDBJ databases">
        <title>Wide distribution of Phycisphaera-like planctomycetes from WD2101 soil group in peatlands and genome analysis of the first cultivated representative.</title>
        <authorList>
            <person name="Dedysh S.N."/>
            <person name="Beletsky A.V."/>
            <person name="Ivanova A."/>
            <person name="Kulichevskaya I.S."/>
            <person name="Suzina N.E."/>
            <person name="Philippov D.A."/>
            <person name="Rakitin A.L."/>
            <person name="Mardanov A.V."/>
            <person name="Ravin N.V."/>
        </authorList>
    </citation>
    <scope>NUCLEOTIDE SEQUENCE [LARGE SCALE GENOMIC DNA]</scope>
    <source>
        <strain evidence="2 3">M1803</strain>
    </source>
</reference>
<evidence type="ECO:0000313" key="2">
    <source>
        <dbReference type="EMBL" id="QOV90472.1"/>
    </source>
</evidence>
<dbReference type="AlphaFoldDB" id="A0A7M2WZ38"/>
<dbReference type="InterPro" id="IPR050789">
    <property type="entry name" value="Diverse_Enzym_Activities"/>
</dbReference>
<dbReference type="SUPFAM" id="SSF56601">
    <property type="entry name" value="beta-lactamase/transpeptidase-like"/>
    <property type="match status" value="1"/>
</dbReference>
<dbReference type="InterPro" id="IPR001466">
    <property type="entry name" value="Beta-lactam-related"/>
</dbReference>
<keyword evidence="3" id="KW-1185">Reference proteome</keyword>
<sequence length="371" mass="40650">MPTDPNDPQSLPRTTAVIDEWAATGHHIGAQVYVSIDAKPIADFALGLARPAIGDAAPVPMTRDTLMLWLSASKPFAAVALAQLREKALLDFDDPVVKFIPEFAAHGKDRITLTHLLTHTAGLRFIELGWPETPWDQIVATICAAQIEPGWIVGEKAGYSPFASWFILAEVVQRLDPGRRTYSDYCRDEIFLPLRMTDTWLAMPPERYRDYGDRIGVMMNTYKKPMEPAGLDTEVAAANCRPSGGGRGPAWQLGRFYEGLLSSAILQPASLEKLITPHRVGLFDHTFRSTMDWSLGFNTNSSRYGPDTVPYGYGTSAGPRAFGHGGAQSTCAFADPDRGLVAVITWNGQCGEPSHHRRLKATLVALENDIG</sequence>
<protein>
    <submittedName>
        <fullName evidence="2">Beta-lactamase family protein</fullName>
    </submittedName>
</protein>
<gene>
    <name evidence="2" type="ORF">IPV69_03650</name>
</gene>
<name>A0A7M2WZ38_9BACT</name>
<dbReference type="EMBL" id="CP063458">
    <property type="protein sequence ID" value="QOV90472.1"/>
    <property type="molecule type" value="Genomic_DNA"/>
</dbReference>
<dbReference type="PANTHER" id="PTHR43283">
    <property type="entry name" value="BETA-LACTAMASE-RELATED"/>
    <property type="match status" value="1"/>
</dbReference>
<organism evidence="2 3">
    <name type="scientific">Humisphaera borealis</name>
    <dbReference type="NCBI Taxonomy" id="2807512"/>
    <lineage>
        <taxon>Bacteria</taxon>
        <taxon>Pseudomonadati</taxon>
        <taxon>Planctomycetota</taxon>
        <taxon>Phycisphaerae</taxon>
        <taxon>Tepidisphaerales</taxon>
        <taxon>Tepidisphaeraceae</taxon>
        <taxon>Humisphaera</taxon>
    </lineage>
</organism>
<dbReference type="Pfam" id="PF00144">
    <property type="entry name" value="Beta-lactamase"/>
    <property type="match status" value="1"/>
</dbReference>
<evidence type="ECO:0000313" key="3">
    <source>
        <dbReference type="Proteomes" id="UP000593765"/>
    </source>
</evidence>